<name>A0ABW6CWN9_9BACT</name>
<dbReference type="Gene3D" id="2.40.170.20">
    <property type="entry name" value="TonB-dependent receptor, beta-barrel domain"/>
    <property type="match status" value="1"/>
</dbReference>
<keyword evidence="2 10" id="KW-0813">Transport</keyword>
<evidence type="ECO:0000256" key="6">
    <source>
        <dbReference type="ARBA" id="ARBA00023077"/>
    </source>
</evidence>
<keyword evidence="4 10" id="KW-0812">Transmembrane</keyword>
<organism evidence="14 15">
    <name type="scientific">Aquirufa echingensis</name>
    <dbReference type="NCBI Taxonomy" id="3096516"/>
    <lineage>
        <taxon>Bacteria</taxon>
        <taxon>Pseudomonadati</taxon>
        <taxon>Bacteroidota</taxon>
        <taxon>Cytophagia</taxon>
        <taxon>Cytophagales</taxon>
        <taxon>Flectobacillaceae</taxon>
        <taxon>Aquirufa</taxon>
    </lineage>
</organism>
<evidence type="ECO:0000256" key="11">
    <source>
        <dbReference type="RuleBase" id="RU003357"/>
    </source>
</evidence>
<evidence type="ECO:0000256" key="4">
    <source>
        <dbReference type="ARBA" id="ARBA00022692"/>
    </source>
</evidence>
<dbReference type="InterPro" id="IPR036942">
    <property type="entry name" value="Beta-barrel_TonB_sf"/>
</dbReference>
<feature type="domain" description="TonB-dependent receptor-like beta-barrel" evidence="12">
    <location>
        <begin position="209"/>
        <end position="633"/>
    </location>
</feature>
<dbReference type="Pfam" id="PF07715">
    <property type="entry name" value="Plug"/>
    <property type="match status" value="1"/>
</dbReference>
<feature type="domain" description="TonB-dependent receptor plug" evidence="13">
    <location>
        <begin position="53"/>
        <end position="140"/>
    </location>
</feature>
<keyword evidence="9 10" id="KW-0998">Cell outer membrane</keyword>
<keyword evidence="6 11" id="KW-0798">TonB box</keyword>
<evidence type="ECO:0000259" key="13">
    <source>
        <dbReference type="Pfam" id="PF07715"/>
    </source>
</evidence>
<evidence type="ECO:0000256" key="5">
    <source>
        <dbReference type="ARBA" id="ARBA00022729"/>
    </source>
</evidence>
<evidence type="ECO:0000256" key="2">
    <source>
        <dbReference type="ARBA" id="ARBA00022448"/>
    </source>
</evidence>
<comment type="similarity">
    <text evidence="10 11">Belongs to the TonB-dependent receptor family.</text>
</comment>
<dbReference type="Proteomes" id="UP001598114">
    <property type="component" value="Unassembled WGS sequence"/>
</dbReference>
<evidence type="ECO:0000313" key="15">
    <source>
        <dbReference type="Proteomes" id="UP001598114"/>
    </source>
</evidence>
<protein>
    <submittedName>
        <fullName evidence="14">TonB-dependent receptor</fullName>
    </submittedName>
</protein>
<evidence type="ECO:0000256" key="7">
    <source>
        <dbReference type="ARBA" id="ARBA00023136"/>
    </source>
</evidence>
<keyword evidence="15" id="KW-1185">Reference proteome</keyword>
<keyword evidence="3 10" id="KW-1134">Transmembrane beta strand</keyword>
<reference evidence="14 15" key="1">
    <citation type="submission" date="2024-03" db="EMBL/GenBank/DDBJ databases">
        <title>Aquirufa genome sequencing.</title>
        <authorList>
            <person name="Pitt A."/>
            <person name="Hahn M.W."/>
        </authorList>
    </citation>
    <scope>NUCLEOTIDE SEQUENCE [LARGE SCALE GENOMIC DNA]</scope>
    <source>
        <strain evidence="14 15">PLAD-142S6K</strain>
    </source>
</reference>
<evidence type="ECO:0000256" key="8">
    <source>
        <dbReference type="ARBA" id="ARBA00023170"/>
    </source>
</evidence>
<evidence type="ECO:0000313" key="14">
    <source>
        <dbReference type="EMBL" id="MFD3275209.1"/>
    </source>
</evidence>
<accession>A0ABW6CWN9</accession>
<evidence type="ECO:0000256" key="3">
    <source>
        <dbReference type="ARBA" id="ARBA00022452"/>
    </source>
</evidence>
<dbReference type="Gene3D" id="2.170.130.10">
    <property type="entry name" value="TonB-dependent receptor, plug domain"/>
    <property type="match status" value="1"/>
</dbReference>
<dbReference type="PROSITE" id="PS52016">
    <property type="entry name" value="TONB_DEPENDENT_REC_3"/>
    <property type="match status" value="1"/>
</dbReference>
<evidence type="ECO:0000256" key="9">
    <source>
        <dbReference type="ARBA" id="ARBA00023237"/>
    </source>
</evidence>
<dbReference type="PANTHER" id="PTHR30069:SF29">
    <property type="entry name" value="HEMOGLOBIN AND HEMOGLOBIN-HAPTOGLOBIN-BINDING PROTEIN 1-RELATED"/>
    <property type="match status" value="1"/>
</dbReference>
<evidence type="ECO:0000256" key="10">
    <source>
        <dbReference type="PROSITE-ProRule" id="PRU01360"/>
    </source>
</evidence>
<dbReference type="InterPro" id="IPR000531">
    <property type="entry name" value="Beta-barrel_TonB"/>
</dbReference>
<keyword evidence="7 10" id="KW-0472">Membrane</keyword>
<dbReference type="PANTHER" id="PTHR30069">
    <property type="entry name" value="TONB-DEPENDENT OUTER MEMBRANE RECEPTOR"/>
    <property type="match status" value="1"/>
</dbReference>
<dbReference type="InterPro" id="IPR037066">
    <property type="entry name" value="Plug_dom_sf"/>
</dbReference>
<dbReference type="Pfam" id="PF00593">
    <property type="entry name" value="TonB_dep_Rec_b-barrel"/>
    <property type="match status" value="1"/>
</dbReference>
<comment type="subcellular location">
    <subcellularLocation>
        <location evidence="1 10">Cell outer membrane</location>
        <topology evidence="1 10">Multi-pass membrane protein</topology>
    </subcellularLocation>
</comment>
<dbReference type="EMBL" id="JBBKYA010000002">
    <property type="protein sequence ID" value="MFD3275209.1"/>
    <property type="molecule type" value="Genomic_DNA"/>
</dbReference>
<comment type="caution">
    <text evidence="14">The sequence shown here is derived from an EMBL/GenBank/DDBJ whole genome shotgun (WGS) entry which is preliminary data.</text>
</comment>
<gene>
    <name evidence="14" type="ORF">SKC38_03105</name>
</gene>
<evidence type="ECO:0000259" key="12">
    <source>
        <dbReference type="Pfam" id="PF00593"/>
    </source>
</evidence>
<dbReference type="SUPFAM" id="SSF56935">
    <property type="entry name" value="Porins"/>
    <property type="match status" value="1"/>
</dbReference>
<keyword evidence="5" id="KW-0732">Signal</keyword>
<proteinExistence type="inferred from homology"/>
<sequence>MQLLFMSLLGVRLAFAGLSDTLVNVVVSASRLPVNHARVALPILGLRVHGDQIPNTPELFKSVPGVFLQRTNQGGGSLFVRGLTGNQTLLVLDGIRFNNSTFRYGPNQYLNTIDPFSLEQIEVLRGSGSVQYGSDALTGAVQLMSTKPQFSALAHWTGQVFLRGISQGMETSALSKINYQRARSSFSILAARKKFGDITRGGDGVFQRPTGYDEQNLTAQYRQKIGKHILWENLIQQNSQDHVPVYHKVQLENYTVNEMTWQAYRRAYSRLIYQGEHPWIDQVELTASIQQSMEKRSMQKNGSLTLRNEDDQVRTLGIIGQVKSRLNDSWSSSHGIEYYADGITSSRMDQINTSNIPLRGLYPNGSTYATTSAFSLHEWNLQKWQVHAGLRYQQTQAFLPDTTVGNAIVSQGAWVYDLGTSLALGQNVTLFASIASGFRAPNLDDLGSLGVVDFRYELPAYGLKPESSITKNLGIRVHTNKWNSEFSVFHTELSQLISRIKTSQVIQGYPVYRKENVGQAFLAGFEWMNKVYLGQNLTLSNQLSYTFGEQISQAEPMRRIPPLFGQMDLKYHHRKVQMAGICLFAARQDRLSAGDLADNRMKPTGTAGWAIFNLQAIYNYSPHIRFGMQGENLGNVPYRMHGSGVDGMGRNVQIQLSYLW</sequence>
<dbReference type="InterPro" id="IPR039426">
    <property type="entry name" value="TonB-dep_rcpt-like"/>
</dbReference>
<evidence type="ECO:0000256" key="1">
    <source>
        <dbReference type="ARBA" id="ARBA00004571"/>
    </source>
</evidence>
<keyword evidence="8 14" id="KW-0675">Receptor</keyword>
<dbReference type="InterPro" id="IPR012910">
    <property type="entry name" value="Plug_dom"/>
</dbReference>